<name>A0A502FY01_9SPHN</name>
<dbReference type="SUPFAM" id="SSF55469">
    <property type="entry name" value="FMN-dependent nitroreductase-like"/>
    <property type="match status" value="1"/>
</dbReference>
<dbReference type="AlphaFoldDB" id="A0A502FY01"/>
<dbReference type="PANTHER" id="PTHR23026">
    <property type="entry name" value="NADPH NITROREDUCTASE"/>
    <property type="match status" value="1"/>
</dbReference>
<organism evidence="2 3">
    <name type="scientific">Sphingomonas glacialis</name>
    <dbReference type="NCBI Taxonomy" id="658225"/>
    <lineage>
        <taxon>Bacteria</taxon>
        <taxon>Pseudomonadati</taxon>
        <taxon>Pseudomonadota</taxon>
        <taxon>Alphaproteobacteria</taxon>
        <taxon>Sphingomonadales</taxon>
        <taxon>Sphingomonadaceae</taxon>
        <taxon>Sphingomonas</taxon>
    </lineage>
</organism>
<feature type="domain" description="Nitroreductase" evidence="1">
    <location>
        <begin position="19"/>
        <end position="184"/>
    </location>
</feature>
<dbReference type="PANTHER" id="PTHR23026:SF123">
    <property type="entry name" value="NAD(P)H NITROREDUCTASE RV3131-RELATED"/>
    <property type="match status" value="1"/>
</dbReference>
<evidence type="ECO:0000313" key="3">
    <source>
        <dbReference type="Proteomes" id="UP000319931"/>
    </source>
</evidence>
<dbReference type="GO" id="GO:0102919">
    <property type="term" value="F:5,6-dimethylbenzimidazole synthase activity"/>
    <property type="evidence" value="ECO:0007669"/>
    <property type="project" value="UniProtKB-EC"/>
</dbReference>
<dbReference type="InterPro" id="IPR000415">
    <property type="entry name" value="Nitroreductase-like"/>
</dbReference>
<comment type="caution">
    <text evidence="2">The sequence shown here is derived from an EMBL/GenBank/DDBJ whole genome shotgun (WGS) entry which is preliminary data.</text>
</comment>
<protein>
    <submittedName>
        <fullName evidence="2">5,6-dimethylbenzimidazole synthase</fullName>
        <ecNumber evidence="2">1.13.11.79</ecNumber>
    </submittedName>
</protein>
<dbReference type="OrthoDB" id="9773807at2"/>
<dbReference type="RefSeq" id="WP_140849125.1">
    <property type="nucleotide sequence ID" value="NZ_RCZC01000002.1"/>
</dbReference>
<sequence>MTPPVFDAAFIARLDDLFRWRRDVRHFDTRPIPERDLHDLLATVALAPSVGNAQPWRIVRIRSQALRGHLAEHVDTASHAAADRLADPARRAHYSTLKLHGLREAPEILAVFNELDPLAGHGLGRATIAETLRDSTVTAIHTLWLAAHARGYGLGWVSILDADAVTAMLDVPETWSFVALLCLGTPLAPSDIPELERRDWQAREPLADRLFER</sequence>
<dbReference type="EMBL" id="RCZC01000002">
    <property type="protein sequence ID" value="TPG54220.1"/>
    <property type="molecule type" value="Genomic_DNA"/>
</dbReference>
<dbReference type="InterPro" id="IPR050627">
    <property type="entry name" value="Nitroreductase/BluB"/>
</dbReference>
<dbReference type="Proteomes" id="UP000319931">
    <property type="component" value="Unassembled WGS sequence"/>
</dbReference>
<reference evidence="2 3" key="1">
    <citation type="journal article" date="2019" name="Environ. Microbiol.">
        <title>Species interactions and distinct microbial communities in high Arctic permafrost affected cryosols are associated with the CH4 and CO2 gas fluxes.</title>
        <authorList>
            <person name="Altshuler I."/>
            <person name="Hamel J."/>
            <person name="Turney S."/>
            <person name="Magnuson E."/>
            <person name="Levesque R."/>
            <person name="Greer C."/>
            <person name="Whyte L.G."/>
        </authorList>
    </citation>
    <scope>NUCLEOTIDE SEQUENCE [LARGE SCALE GENOMIC DNA]</scope>
    <source>
        <strain evidence="2 3">E6.1</strain>
    </source>
</reference>
<dbReference type="Gene3D" id="3.40.109.10">
    <property type="entry name" value="NADH Oxidase"/>
    <property type="match status" value="1"/>
</dbReference>
<proteinExistence type="predicted"/>
<evidence type="ECO:0000259" key="1">
    <source>
        <dbReference type="Pfam" id="PF00881"/>
    </source>
</evidence>
<keyword evidence="3" id="KW-1185">Reference proteome</keyword>
<dbReference type="NCBIfam" id="TIGR02476">
    <property type="entry name" value="BluB"/>
    <property type="match status" value="1"/>
</dbReference>
<dbReference type="InterPro" id="IPR029479">
    <property type="entry name" value="Nitroreductase"/>
</dbReference>
<gene>
    <name evidence="2" type="primary">bluB</name>
    <name evidence="2" type="ORF">EAH76_05905</name>
</gene>
<dbReference type="EC" id="1.13.11.79" evidence="2"/>
<accession>A0A502FY01</accession>
<evidence type="ECO:0000313" key="2">
    <source>
        <dbReference type="EMBL" id="TPG54220.1"/>
    </source>
</evidence>
<dbReference type="InterPro" id="IPR012825">
    <property type="entry name" value="BluB"/>
</dbReference>
<keyword evidence="2" id="KW-0560">Oxidoreductase</keyword>
<dbReference type="Pfam" id="PF00881">
    <property type="entry name" value="Nitroreductase"/>
    <property type="match status" value="1"/>
</dbReference>